<accession>A0A0A9GA01</accession>
<organism evidence="1">
    <name type="scientific">Arundo donax</name>
    <name type="common">Giant reed</name>
    <name type="synonym">Donax arundinaceus</name>
    <dbReference type="NCBI Taxonomy" id="35708"/>
    <lineage>
        <taxon>Eukaryota</taxon>
        <taxon>Viridiplantae</taxon>
        <taxon>Streptophyta</taxon>
        <taxon>Embryophyta</taxon>
        <taxon>Tracheophyta</taxon>
        <taxon>Spermatophyta</taxon>
        <taxon>Magnoliopsida</taxon>
        <taxon>Liliopsida</taxon>
        <taxon>Poales</taxon>
        <taxon>Poaceae</taxon>
        <taxon>PACMAD clade</taxon>
        <taxon>Arundinoideae</taxon>
        <taxon>Arundineae</taxon>
        <taxon>Arundo</taxon>
    </lineage>
</organism>
<name>A0A0A9GA01_ARUDO</name>
<protein>
    <submittedName>
        <fullName evidence="1">Uncharacterized protein</fullName>
    </submittedName>
</protein>
<evidence type="ECO:0000313" key="1">
    <source>
        <dbReference type="EMBL" id="JAE20274.1"/>
    </source>
</evidence>
<reference evidence="1" key="2">
    <citation type="journal article" date="2015" name="Data Brief">
        <title>Shoot transcriptome of the giant reed, Arundo donax.</title>
        <authorList>
            <person name="Barrero R.A."/>
            <person name="Guerrero F.D."/>
            <person name="Moolhuijzen P."/>
            <person name="Goolsby J.A."/>
            <person name="Tidwell J."/>
            <person name="Bellgard S.E."/>
            <person name="Bellgard M.I."/>
        </authorList>
    </citation>
    <scope>NUCLEOTIDE SEQUENCE</scope>
    <source>
        <tissue evidence="1">Shoot tissue taken approximately 20 cm above the soil surface</tissue>
    </source>
</reference>
<dbReference type="AlphaFoldDB" id="A0A0A9GA01"/>
<sequence length="39" mass="4588">MPCLHCNESAQKFFKYLCHVCIVMRVLKSFSNIYAMFAL</sequence>
<proteinExistence type="predicted"/>
<dbReference type="EMBL" id="GBRH01177622">
    <property type="protein sequence ID" value="JAE20274.1"/>
    <property type="molecule type" value="Transcribed_RNA"/>
</dbReference>
<reference evidence="1" key="1">
    <citation type="submission" date="2014-09" db="EMBL/GenBank/DDBJ databases">
        <authorList>
            <person name="Magalhaes I.L.F."/>
            <person name="Oliveira U."/>
            <person name="Santos F.R."/>
            <person name="Vidigal T.H.D.A."/>
            <person name="Brescovit A.D."/>
            <person name="Santos A.J."/>
        </authorList>
    </citation>
    <scope>NUCLEOTIDE SEQUENCE</scope>
    <source>
        <tissue evidence="1">Shoot tissue taken approximately 20 cm above the soil surface</tissue>
    </source>
</reference>